<feature type="region of interest" description="Disordered" evidence="1">
    <location>
        <begin position="91"/>
        <end position="131"/>
    </location>
</feature>
<comment type="caution">
    <text evidence="2">The sequence shown here is derived from an EMBL/GenBank/DDBJ whole genome shotgun (WGS) entry which is preliminary data.</text>
</comment>
<gene>
    <name evidence="2" type="ORF">QO012_004351</name>
</gene>
<evidence type="ECO:0000256" key="1">
    <source>
        <dbReference type="SAM" id="MobiDB-lite"/>
    </source>
</evidence>
<dbReference type="RefSeq" id="WP_238206310.1">
    <property type="nucleotide sequence ID" value="NZ_BPQE01000026.1"/>
</dbReference>
<protein>
    <submittedName>
        <fullName evidence="2">Uncharacterized protein</fullName>
    </submittedName>
</protein>
<proteinExistence type="predicted"/>
<keyword evidence="3" id="KW-1185">Reference proteome</keyword>
<sequence length="131" mass="14674">MTPETMENLLEFCMGKIPDEDLMTLEEMLAKQVPAKEIAADAAIKRRAKLAMDCQARGYRVQRKRAAQAIVADRDIILGLHPDMFRLSDPSDIGAVPTGSVKPRTKPHRMTETEVAASEKAFPNMSRLRKH</sequence>
<accession>A0ABU0I5D0</accession>
<dbReference type="Proteomes" id="UP001231124">
    <property type="component" value="Unassembled WGS sequence"/>
</dbReference>
<evidence type="ECO:0000313" key="3">
    <source>
        <dbReference type="Proteomes" id="UP001231124"/>
    </source>
</evidence>
<reference evidence="2 3" key="1">
    <citation type="submission" date="2023-07" db="EMBL/GenBank/DDBJ databases">
        <title>Genomic Encyclopedia of Type Strains, Phase IV (KMG-IV): sequencing the most valuable type-strain genomes for metagenomic binning, comparative biology and taxonomic classification.</title>
        <authorList>
            <person name="Goeker M."/>
        </authorList>
    </citation>
    <scope>NUCLEOTIDE SEQUENCE [LARGE SCALE GENOMIC DNA]</scope>
    <source>
        <strain evidence="2 3">DSM 19013</strain>
    </source>
</reference>
<dbReference type="EMBL" id="JAUSVP010000018">
    <property type="protein sequence ID" value="MDQ0449828.1"/>
    <property type="molecule type" value="Genomic_DNA"/>
</dbReference>
<name>A0ABU0I5D0_9HYPH</name>
<evidence type="ECO:0000313" key="2">
    <source>
        <dbReference type="EMBL" id="MDQ0449828.1"/>
    </source>
</evidence>
<organism evidence="2 3">
    <name type="scientific">Methylobacterium aerolatum</name>
    <dbReference type="NCBI Taxonomy" id="418708"/>
    <lineage>
        <taxon>Bacteria</taxon>
        <taxon>Pseudomonadati</taxon>
        <taxon>Pseudomonadota</taxon>
        <taxon>Alphaproteobacteria</taxon>
        <taxon>Hyphomicrobiales</taxon>
        <taxon>Methylobacteriaceae</taxon>
        <taxon>Methylobacterium</taxon>
    </lineage>
</organism>